<dbReference type="RefSeq" id="WP_200389748.1">
    <property type="nucleotide sequence ID" value="NZ_NRSD01000048.1"/>
</dbReference>
<proteinExistence type="predicted"/>
<reference evidence="1 2" key="1">
    <citation type="journal article" date="2020" name="Microorganisms">
        <title>Osmotic Adaptation and Compatible Solute Biosynthesis of Phototrophic Bacteria as Revealed from Genome Analyses.</title>
        <authorList>
            <person name="Imhoff J.F."/>
            <person name="Rahn T."/>
            <person name="Kunzel S."/>
            <person name="Keller A."/>
            <person name="Neulinger S.C."/>
        </authorList>
    </citation>
    <scope>NUCLEOTIDE SEQUENCE [LARGE SCALE GENOMIC DNA]</scope>
    <source>
        <strain evidence="1 2">DSM 21303</strain>
    </source>
</reference>
<keyword evidence="2" id="KW-1185">Reference proteome</keyword>
<name>A0A9X0WLX5_9GAMM</name>
<gene>
    <name evidence="1" type="ORF">CKO25_20205</name>
</gene>
<dbReference type="EMBL" id="NRSD01000048">
    <property type="protein sequence ID" value="MBK1646903.1"/>
    <property type="molecule type" value="Genomic_DNA"/>
</dbReference>
<accession>A0A9X0WLX5</accession>
<protein>
    <submittedName>
        <fullName evidence="1">Uncharacterized protein</fullName>
    </submittedName>
</protein>
<evidence type="ECO:0000313" key="1">
    <source>
        <dbReference type="EMBL" id="MBK1646903.1"/>
    </source>
</evidence>
<dbReference type="AlphaFoldDB" id="A0A9X0WLX5"/>
<dbReference type="Proteomes" id="UP001138802">
    <property type="component" value="Unassembled WGS sequence"/>
</dbReference>
<organism evidence="1 2">
    <name type="scientific">Thiocapsa imhoffii</name>
    <dbReference type="NCBI Taxonomy" id="382777"/>
    <lineage>
        <taxon>Bacteria</taxon>
        <taxon>Pseudomonadati</taxon>
        <taxon>Pseudomonadota</taxon>
        <taxon>Gammaproteobacteria</taxon>
        <taxon>Chromatiales</taxon>
        <taxon>Chromatiaceae</taxon>
        <taxon>Thiocapsa</taxon>
    </lineage>
</organism>
<evidence type="ECO:0000313" key="2">
    <source>
        <dbReference type="Proteomes" id="UP001138802"/>
    </source>
</evidence>
<sequence>MASARKSSEIDAFRWVNTVISNLKTAIRSTDHHVNIQKYLARDLAESWYRLNRRFDLHSPVGQLLHASVCIPPNPEKLLRQCAVRAVRNALTKERR</sequence>
<comment type="caution">
    <text evidence="1">The sequence shown here is derived from an EMBL/GenBank/DDBJ whole genome shotgun (WGS) entry which is preliminary data.</text>
</comment>